<feature type="transmembrane region" description="Helical" evidence="7">
    <location>
        <begin position="7"/>
        <end position="25"/>
    </location>
</feature>
<keyword evidence="4 7" id="KW-0812">Transmembrane</keyword>
<dbReference type="InterPro" id="IPR037185">
    <property type="entry name" value="EmrE-like"/>
</dbReference>
<dbReference type="PANTHER" id="PTHR32322">
    <property type="entry name" value="INNER MEMBRANE TRANSPORTER"/>
    <property type="match status" value="1"/>
</dbReference>
<feature type="transmembrane region" description="Helical" evidence="7">
    <location>
        <begin position="148"/>
        <end position="172"/>
    </location>
</feature>
<feature type="transmembrane region" description="Helical" evidence="7">
    <location>
        <begin position="275"/>
        <end position="292"/>
    </location>
</feature>
<feature type="transmembrane region" description="Helical" evidence="7">
    <location>
        <begin position="250"/>
        <end position="269"/>
    </location>
</feature>
<feature type="transmembrane region" description="Helical" evidence="7">
    <location>
        <begin position="96"/>
        <end position="116"/>
    </location>
</feature>
<evidence type="ECO:0000259" key="8">
    <source>
        <dbReference type="Pfam" id="PF00892"/>
    </source>
</evidence>
<evidence type="ECO:0000256" key="7">
    <source>
        <dbReference type="SAM" id="Phobius"/>
    </source>
</evidence>
<feature type="transmembrane region" description="Helical" evidence="7">
    <location>
        <begin position="31"/>
        <end position="50"/>
    </location>
</feature>
<name>A0A1I3S9J0_9BACL</name>
<evidence type="ECO:0000256" key="6">
    <source>
        <dbReference type="ARBA" id="ARBA00023136"/>
    </source>
</evidence>
<protein>
    <submittedName>
        <fullName evidence="9">Permease of the drug/metabolite transporter (DMT) superfamily</fullName>
    </submittedName>
</protein>
<keyword evidence="10" id="KW-1185">Reference proteome</keyword>
<accession>A0A1I3S9J0</accession>
<comment type="subcellular location">
    <subcellularLocation>
        <location evidence="1">Cell membrane</location>
        <topology evidence="1">Multi-pass membrane protein</topology>
    </subcellularLocation>
</comment>
<dbReference type="EMBL" id="FORR01000012">
    <property type="protein sequence ID" value="SFJ55503.1"/>
    <property type="molecule type" value="Genomic_DNA"/>
</dbReference>
<dbReference type="PANTHER" id="PTHR32322:SF18">
    <property type="entry name" value="S-ADENOSYLMETHIONINE_S-ADENOSYLHOMOCYSTEINE TRANSPORTER"/>
    <property type="match status" value="1"/>
</dbReference>
<keyword evidence="6 7" id="KW-0472">Membrane</keyword>
<feature type="transmembrane region" description="Helical" evidence="7">
    <location>
        <begin position="184"/>
        <end position="203"/>
    </location>
</feature>
<feature type="transmembrane region" description="Helical" evidence="7">
    <location>
        <begin position="123"/>
        <end position="142"/>
    </location>
</feature>
<dbReference type="GO" id="GO:0005886">
    <property type="term" value="C:plasma membrane"/>
    <property type="evidence" value="ECO:0007669"/>
    <property type="project" value="UniProtKB-SubCell"/>
</dbReference>
<evidence type="ECO:0000256" key="3">
    <source>
        <dbReference type="ARBA" id="ARBA00022475"/>
    </source>
</evidence>
<evidence type="ECO:0000256" key="4">
    <source>
        <dbReference type="ARBA" id="ARBA00022692"/>
    </source>
</evidence>
<proteinExistence type="inferred from homology"/>
<reference evidence="9 10" key="1">
    <citation type="submission" date="2016-10" db="EMBL/GenBank/DDBJ databases">
        <authorList>
            <person name="de Groot N.N."/>
        </authorList>
    </citation>
    <scope>NUCLEOTIDE SEQUENCE [LARGE SCALE GENOMIC DNA]</scope>
    <source>
        <strain evidence="9 10">DSM 44778</strain>
    </source>
</reference>
<evidence type="ECO:0000313" key="9">
    <source>
        <dbReference type="EMBL" id="SFJ55503.1"/>
    </source>
</evidence>
<evidence type="ECO:0000313" key="10">
    <source>
        <dbReference type="Proteomes" id="UP000199545"/>
    </source>
</evidence>
<organism evidence="9 10">
    <name type="scientific">Thermoflavimicrobium dichotomicum</name>
    <dbReference type="NCBI Taxonomy" id="46223"/>
    <lineage>
        <taxon>Bacteria</taxon>
        <taxon>Bacillati</taxon>
        <taxon>Bacillota</taxon>
        <taxon>Bacilli</taxon>
        <taxon>Bacillales</taxon>
        <taxon>Thermoactinomycetaceae</taxon>
        <taxon>Thermoflavimicrobium</taxon>
    </lineage>
</organism>
<feature type="domain" description="EamA" evidence="8">
    <location>
        <begin position="155"/>
        <end position="290"/>
    </location>
</feature>
<evidence type="ECO:0000256" key="5">
    <source>
        <dbReference type="ARBA" id="ARBA00022989"/>
    </source>
</evidence>
<evidence type="ECO:0000256" key="1">
    <source>
        <dbReference type="ARBA" id="ARBA00004651"/>
    </source>
</evidence>
<dbReference type="InterPro" id="IPR000620">
    <property type="entry name" value="EamA_dom"/>
</dbReference>
<dbReference type="Proteomes" id="UP000199545">
    <property type="component" value="Unassembled WGS sequence"/>
</dbReference>
<feature type="transmembrane region" description="Helical" evidence="7">
    <location>
        <begin position="215"/>
        <end position="238"/>
    </location>
</feature>
<dbReference type="InterPro" id="IPR050638">
    <property type="entry name" value="AA-Vitamin_Transporters"/>
</dbReference>
<dbReference type="OrthoDB" id="9805239at2"/>
<evidence type="ECO:0000256" key="2">
    <source>
        <dbReference type="ARBA" id="ARBA00007362"/>
    </source>
</evidence>
<gene>
    <name evidence="9" type="ORF">SAMN05421852_11286</name>
</gene>
<dbReference type="Pfam" id="PF00892">
    <property type="entry name" value="EamA"/>
    <property type="match status" value="2"/>
</dbReference>
<dbReference type="AlphaFoldDB" id="A0A1I3S9J0"/>
<dbReference type="STRING" id="46223.SAMN05421852_11286"/>
<feature type="domain" description="EamA" evidence="8">
    <location>
        <begin position="7"/>
        <end position="140"/>
    </location>
</feature>
<dbReference type="SUPFAM" id="SSF103481">
    <property type="entry name" value="Multidrug resistance efflux transporter EmrE"/>
    <property type="match status" value="2"/>
</dbReference>
<feature type="transmembrane region" description="Helical" evidence="7">
    <location>
        <begin position="71"/>
        <end position="90"/>
    </location>
</feature>
<dbReference type="RefSeq" id="WP_093230704.1">
    <property type="nucleotide sequence ID" value="NZ_FORR01000012.1"/>
</dbReference>
<sequence length="314" mass="35232">MNKLKSPYFLLILANLIWGGNFVVGRAAANYLPAFTFSFLRWCIAFIIFLPFIWRKIKEERQILMQHRGTLLLMTISGIVGYNTCLYFALHYTTSINASVVNSTTPLIIAILSFLIIKERLNIIQMIGTILSIIGVLFILSQGSMQTLFAFSFNIGDLLVIIAVMSWSFYSVIVKKYAGIIPKYSSFCITMFIGIILLLPLSIWELQQPETTITWTPSLIFILLFVGFFASIIAFLSWNTAVEQVGASRAGVFLNLIPVFASIFAIIFIGETLTWYQAIGGICVIIGVLVSAKRVKTVKNKDTLLDKKVRTDSF</sequence>
<dbReference type="Gene3D" id="1.10.3730.20">
    <property type="match status" value="1"/>
</dbReference>
<keyword evidence="3" id="KW-1003">Cell membrane</keyword>
<keyword evidence="5 7" id="KW-1133">Transmembrane helix</keyword>
<comment type="similarity">
    <text evidence="2">Belongs to the EamA transporter family.</text>
</comment>